<comment type="caution">
    <text evidence="1">The sequence shown here is derived from an EMBL/GenBank/DDBJ whole genome shotgun (WGS) entry which is preliminary data.</text>
</comment>
<name>A0ABS4QPG0_9NOCA</name>
<dbReference type="RefSeq" id="WP_209896822.1">
    <property type="nucleotide sequence ID" value="NZ_JAGGMR010000001.1"/>
</dbReference>
<keyword evidence="2" id="KW-1185">Reference proteome</keyword>
<evidence type="ECO:0000313" key="1">
    <source>
        <dbReference type="EMBL" id="MBP2193594.1"/>
    </source>
</evidence>
<proteinExistence type="predicted"/>
<sequence>MRDYLGHHVTSTNQFGSPDACDAAVGISVHGSFAVSYAEHIDKVCLKVDALQSSTFAGMSMQLSVEKAIALRDLLDAGIDDALAATSVDEASVLELPSGGAA</sequence>
<organism evidence="1 2">
    <name type="scientific">Nocardia goodfellowii</name>
    <dbReference type="NCBI Taxonomy" id="882446"/>
    <lineage>
        <taxon>Bacteria</taxon>
        <taxon>Bacillati</taxon>
        <taxon>Actinomycetota</taxon>
        <taxon>Actinomycetes</taxon>
        <taxon>Mycobacteriales</taxon>
        <taxon>Nocardiaceae</taxon>
        <taxon>Nocardia</taxon>
    </lineage>
</organism>
<gene>
    <name evidence="1" type="ORF">BJ987_006495</name>
</gene>
<dbReference type="EMBL" id="JAGGMR010000001">
    <property type="protein sequence ID" value="MBP2193594.1"/>
    <property type="molecule type" value="Genomic_DNA"/>
</dbReference>
<accession>A0ABS4QPG0</accession>
<protein>
    <submittedName>
        <fullName evidence="1">Uncharacterized protein</fullName>
    </submittedName>
</protein>
<reference evidence="1 2" key="1">
    <citation type="submission" date="2021-03" db="EMBL/GenBank/DDBJ databases">
        <title>Sequencing the genomes of 1000 actinobacteria strains.</title>
        <authorList>
            <person name="Klenk H.-P."/>
        </authorList>
    </citation>
    <scope>NUCLEOTIDE SEQUENCE [LARGE SCALE GENOMIC DNA]</scope>
    <source>
        <strain evidence="1 2">DSM 45516</strain>
    </source>
</reference>
<evidence type="ECO:0000313" key="2">
    <source>
        <dbReference type="Proteomes" id="UP001519325"/>
    </source>
</evidence>
<dbReference type="Proteomes" id="UP001519325">
    <property type="component" value="Unassembled WGS sequence"/>
</dbReference>